<dbReference type="Proteomes" id="UP000277326">
    <property type="component" value="Unassembled WGS sequence"/>
</dbReference>
<keyword evidence="3" id="KW-0378">Hydrolase</keyword>
<keyword evidence="2 7" id="KW-0645">Protease</keyword>
<sequence>MSEDGDNDLARFGIVVGGGLLAAVFGIVIFVVVPGSLAELLGVLVTIGVVILGSRAARDYADSAYPDYNVAEVAVEGPITRDGSTPGPIPGGALGATADDVVEQIERADEDDVVDALLVKLDTPGGQVVPSDDIRNAAADFDGPTVAYATDVCASGGYWIASGCDELWARRGSIVGSIGVIGSRVNVSELAEELGISYERFAAGKYKDAGMPLKDLSEDEREYLQGIIDGFYDDFVERVAEGRDMEPAAVRDTEARVYLGDEAHELGLVDDIGDRSAVEAHVEDLLDAEVSVREFEPEKGLAARLRGGATAVAYAAGAGAASVFVDDDHDFRLRY</sequence>
<reference evidence="7 8" key="1">
    <citation type="journal article" date="2015" name="Stand. Genomic Sci.">
        <title>Genomic Encyclopedia of Bacterial and Archaeal Type Strains, Phase III: the genomes of soil and plant-associated and newly described type strains.</title>
        <authorList>
            <person name="Whitman W.B."/>
            <person name="Woyke T."/>
            <person name="Klenk H.P."/>
            <person name="Zhou Y."/>
            <person name="Lilburn T.G."/>
            <person name="Beck B.J."/>
            <person name="De Vos P."/>
            <person name="Vandamme P."/>
            <person name="Eisen J.A."/>
            <person name="Garrity G."/>
            <person name="Hugenholtz P."/>
            <person name="Kyrpides N.C."/>
        </authorList>
    </citation>
    <scope>NUCLEOTIDE SEQUENCE [LARGE SCALE GENOMIC DNA]</scope>
    <source>
        <strain evidence="7 8">CGMCC 1.10124</strain>
    </source>
</reference>
<dbReference type="NCBIfam" id="TIGR00706">
    <property type="entry name" value="SppA_dom"/>
    <property type="match status" value="1"/>
</dbReference>
<dbReference type="InterPro" id="IPR029045">
    <property type="entry name" value="ClpP/crotonase-like_dom_sf"/>
</dbReference>
<dbReference type="RefSeq" id="WP_241966810.1">
    <property type="nucleotide sequence ID" value="NZ_CP034145.1"/>
</dbReference>
<dbReference type="AlphaFoldDB" id="A0A3M0CWV0"/>
<evidence type="ECO:0000313" key="7">
    <source>
        <dbReference type="EMBL" id="RMB13658.1"/>
    </source>
</evidence>
<evidence type="ECO:0000256" key="1">
    <source>
        <dbReference type="ARBA" id="ARBA00008683"/>
    </source>
</evidence>
<dbReference type="InterPro" id="IPR004635">
    <property type="entry name" value="Pept_S49_SppA"/>
</dbReference>
<dbReference type="GO" id="GO:0006508">
    <property type="term" value="P:proteolysis"/>
    <property type="evidence" value="ECO:0007669"/>
    <property type="project" value="UniProtKB-KW"/>
</dbReference>
<feature type="domain" description="Peptidase S49" evidence="6">
    <location>
        <begin position="144"/>
        <end position="286"/>
    </location>
</feature>
<dbReference type="PANTHER" id="PTHR42987:SF4">
    <property type="entry name" value="PROTEASE SOHB-RELATED"/>
    <property type="match status" value="1"/>
</dbReference>
<proteinExistence type="inferred from homology"/>
<dbReference type="Gene3D" id="3.90.226.10">
    <property type="entry name" value="2-enoyl-CoA Hydratase, Chain A, domain 1"/>
    <property type="match status" value="1"/>
</dbReference>
<dbReference type="GeneID" id="38470998"/>
<evidence type="ECO:0000256" key="2">
    <source>
        <dbReference type="ARBA" id="ARBA00022670"/>
    </source>
</evidence>
<organism evidence="7 8">
    <name type="scientific">Haloplanus aerogenes</name>
    <dbReference type="NCBI Taxonomy" id="660522"/>
    <lineage>
        <taxon>Archaea</taxon>
        <taxon>Methanobacteriati</taxon>
        <taxon>Methanobacteriota</taxon>
        <taxon>Stenosarchaea group</taxon>
        <taxon>Halobacteria</taxon>
        <taxon>Halobacteriales</taxon>
        <taxon>Haloferacaceae</taxon>
        <taxon>Haloplanus</taxon>
    </lineage>
</organism>
<dbReference type="SUPFAM" id="SSF52096">
    <property type="entry name" value="ClpP/crotonase"/>
    <property type="match status" value="1"/>
</dbReference>
<keyword evidence="5" id="KW-0812">Transmembrane</keyword>
<keyword evidence="5" id="KW-1133">Transmembrane helix</keyword>
<evidence type="ECO:0000313" key="8">
    <source>
        <dbReference type="Proteomes" id="UP000277326"/>
    </source>
</evidence>
<dbReference type="Pfam" id="PF01343">
    <property type="entry name" value="Peptidase_S49"/>
    <property type="match status" value="1"/>
</dbReference>
<protein>
    <submittedName>
        <fullName evidence="7">Protease-4</fullName>
    </submittedName>
</protein>
<accession>A0A3M0CWV0</accession>
<evidence type="ECO:0000256" key="4">
    <source>
        <dbReference type="ARBA" id="ARBA00022825"/>
    </source>
</evidence>
<dbReference type="InterPro" id="IPR002142">
    <property type="entry name" value="Peptidase_S49"/>
</dbReference>
<dbReference type="PANTHER" id="PTHR42987">
    <property type="entry name" value="PEPTIDASE S49"/>
    <property type="match status" value="1"/>
</dbReference>
<dbReference type="CDD" id="cd07023">
    <property type="entry name" value="S49_Sppa_N_C"/>
    <property type="match status" value="1"/>
</dbReference>
<dbReference type="InterPro" id="IPR047272">
    <property type="entry name" value="S49_SppA_C"/>
</dbReference>
<keyword evidence="5" id="KW-0472">Membrane</keyword>
<name>A0A3M0CWV0_9EURY</name>
<evidence type="ECO:0000256" key="5">
    <source>
        <dbReference type="SAM" id="Phobius"/>
    </source>
</evidence>
<dbReference type="GO" id="GO:0008236">
    <property type="term" value="F:serine-type peptidase activity"/>
    <property type="evidence" value="ECO:0007669"/>
    <property type="project" value="UniProtKB-KW"/>
</dbReference>
<comment type="caution">
    <text evidence="7">The sequence shown here is derived from an EMBL/GenBank/DDBJ whole genome shotgun (WGS) entry which is preliminary data.</text>
</comment>
<keyword evidence="4" id="KW-0720">Serine protease</keyword>
<dbReference type="EMBL" id="REFS01000004">
    <property type="protein sequence ID" value="RMB13658.1"/>
    <property type="molecule type" value="Genomic_DNA"/>
</dbReference>
<evidence type="ECO:0000256" key="3">
    <source>
        <dbReference type="ARBA" id="ARBA00022801"/>
    </source>
</evidence>
<comment type="similarity">
    <text evidence="1">Belongs to the peptidase S49 family.</text>
</comment>
<gene>
    <name evidence="7" type="ORF">ATH50_2097</name>
</gene>
<evidence type="ECO:0000259" key="6">
    <source>
        <dbReference type="Pfam" id="PF01343"/>
    </source>
</evidence>
<feature type="transmembrane region" description="Helical" evidence="5">
    <location>
        <begin position="12"/>
        <end position="33"/>
    </location>
</feature>